<evidence type="ECO:0000256" key="3">
    <source>
        <dbReference type="ARBA" id="ARBA00022519"/>
    </source>
</evidence>
<keyword evidence="7 11" id="KW-0472">Membrane</keyword>
<evidence type="ECO:0000313" key="12">
    <source>
        <dbReference type="EMBL" id="TCJ12407.1"/>
    </source>
</evidence>
<feature type="transmembrane region" description="Helical" evidence="11">
    <location>
        <begin position="63"/>
        <end position="81"/>
    </location>
</feature>
<feature type="binding site" evidence="11">
    <location>
        <position position="74"/>
    </location>
    <ligand>
        <name>Na(+)</name>
        <dbReference type="ChEBI" id="CHEBI:29101"/>
        <note>structural</note>
    </ligand>
</feature>
<keyword evidence="4 11" id="KW-0812">Transmembrane</keyword>
<keyword evidence="6 11" id="KW-0406">Ion transport</keyword>
<dbReference type="GO" id="GO:0005886">
    <property type="term" value="C:plasma membrane"/>
    <property type="evidence" value="ECO:0007669"/>
    <property type="project" value="UniProtKB-SubCell"/>
</dbReference>
<comment type="function">
    <text evidence="11">Fluoride-specific ion channel. Important for reducing fluoride concentration in the cell, thus reducing its toxicity.</text>
</comment>
<keyword evidence="13" id="KW-1185">Reference proteome</keyword>
<dbReference type="OrthoDB" id="9815830at2"/>
<dbReference type="Proteomes" id="UP000295334">
    <property type="component" value="Unassembled WGS sequence"/>
</dbReference>
<evidence type="ECO:0000256" key="5">
    <source>
        <dbReference type="ARBA" id="ARBA00022989"/>
    </source>
</evidence>
<keyword evidence="8 11" id="KW-0407">Ion channel</keyword>
<protein>
    <recommendedName>
        <fullName evidence="11">Fluoride-specific ion channel FluC</fullName>
    </recommendedName>
</protein>
<dbReference type="AlphaFoldDB" id="A0A4R1B6P8"/>
<keyword evidence="3" id="KW-0997">Cell inner membrane</keyword>
<evidence type="ECO:0000256" key="4">
    <source>
        <dbReference type="ARBA" id="ARBA00022692"/>
    </source>
</evidence>
<organism evidence="12 13">
    <name type="scientific">Flaviaesturariibacter flavus</name>
    <dbReference type="NCBI Taxonomy" id="2502780"/>
    <lineage>
        <taxon>Bacteria</taxon>
        <taxon>Pseudomonadati</taxon>
        <taxon>Bacteroidota</taxon>
        <taxon>Chitinophagia</taxon>
        <taxon>Chitinophagales</taxon>
        <taxon>Chitinophagaceae</taxon>
        <taxon>Flaviaestuariibacter</taxon>
    </lineage>
</organism>
<comment type="subcellular location">
    <subcellularLocation>
        <location evidence="1 11">Cell membrane</location>
        <topology evidence="1 11">Multi-pass membrane protein</topology>
    </subcellularLocation>
</comment>
<evidence type="ECO:0000256" key="8">
    <source>
        <dbReference type="ARBA" id="ARBA00023303"/>
    </source>
</evidence>
<feature type="transmembrane region" description="Helical" evidence="11">
    <location>
        <begin position="29"/>
        <end position="51"/>
    </location>
</feature>
<comment type="caution">
    <text evidence="12">The sequence shown here is derived from an EMBL/GenBank/DDBJ whole genome shotgun (WGS) entry which is preliminary data.</text>
</comment>
<keyword evidence="11" id="KW-0813">Transport</keyword>
<dbReference type="InterPro" id="IPR003691">
    <property type="entry name" value="FluC"/>
</dbReference>
<dbReference type="Pfam" id="PF02537">
    <property type="entry name" value="CRCB"/>
    <property type="match status" value="1"/>
</dbReference>
<sequence length="119" mass="12288">MKGVLYVGIGGAAGSMLRYVLQGLLNRSAFPGGTLAVNILGCLLIGVLWGLASKTLLNDFGRILLMTGFCGGFTTLSAFSYESNLLLQSGRSGAFLLYAAATFGGGLLATFAGYKLIHG</sequence>
<evidence type="ECO:0000256" key="9">
    <source>
        <dbReference type="ARBA" id="ARBA00035120"/>
    </source>
</evidence>
<feature type="transmembrane region" description="Helical" evidence="11">
    <location>
        <begin position="93"/>
        <end position="114"/>
    </location>
</feature>
<dbReference type="GO" id="GO:0062054">
    <property type="term" value="F:fluoride channel activity"/>
    <property type="evidence" value="ECO:0007669"/>
    <property type="project" value="UniProtKB-UniRule"/>
</dbReference>
<dbReference type="PANTHER" id="PTHR28259">
    <property type="entry name" value="FLUORIDE EXPORT PROTEIN 1-RELATED"/>
    <property type="match status" value="1"/>
</dbReference>
<evidence type="ECO:0000313" key="13">
    <source>
        <dbReference type="Proteomes" id="UP000295334"/>
    </source>
</evidence>
<accession>A0A4R1B6P8</accession>
<evidence type="ECO:0000256" key="10">
    <source>
        <dbReference type="ARBA" id="ARBA00035585"/>
    </source>
</evidence>
<evidence type="ECO:0000256" key="11">
    <source>
        <dbReference type="HAMAP-Rule" id="MF_00454"/>
    </source>
</evidence>
<comment type="similarity">
    <text evidence="9 11">Belongs to the fluoride channel Fluc/FEX (TC 1.A.43) family.</text>
</comment>
<keyword evidence="11" id="KW-0915">Sodium</keyword>
<comment type="catalytic activity">
    <reaction evidence="10">
        <text>fluoride(in) = fluoride(out)</text>
        <dbReference type="Rhea" id="RHEA:76159"/>
        <dbReference type="ChEBI" id="CHEBI:17051"/>
    </reaction>
    <physiologicalReaction direction="left-to-right" evidence="10">
        <dbReference type="Rhea" id="RHEA:76160"/>
    </physiologicalReaction>
</comment>
<dbReference type="EMBL" id="SJZI01000050">
    <property type="protein sequence ID" value="TCJ12407.1"/>
    <property type="molecule type" value="Genomic_DNA"/>
</dbReference>
<dbReference type="PANTHER" id="PTHR28259:SF1">
    <property type="entry name" value="FLUORIDE EXPORT PROTEIN 1-RELATED"/>
    <property type="match status" value="1"/>
</dbReference>
<keyword evidence="5 11" id="KW-1133">Transmembrane helix</keyword>
<evidence type="ECO:0000256" key="1">
    <source>
        <dbReference type="ARBA" id="ARBA00004651"/>
    </source>
</evidence>
<evidence type="ECO:0000256" key="6">
    <source>
        <dbReference type="ARBA" id="ARBA00023065"/>
    </source>
</evidence>
<comment type="activity regulation">
    <text evidence="11">Na(+) is not transported, but it plays an essential structural role and its presence is essential for fluoride channel function.</text>
</comment>
<dbReference type="GO" id="GO:0046872">
    <property type="term" value="F:metal ion binding"/>
    <property type="evidence" value="ECO:0007669"/>
    <property type="project" value="UniProtKB-KW"/>
</dbReference>
<dbReference type="GO" id="GO:0140114">
    <property type="term" value="P:cellular detoxification of fluoride"/>
    <property type="evidence" value="ECO:0007669"/>
    <property type="project" value="UniProtKB-UniRule"/>
</dbReference>
<dbReference type="RefSeq" id="WP_131450166.1">
    <property type="nucleotide sequence ID" value="NZ_SJZI01000050.1"/>
</dbReference>
<gene>
    <name evidence="11 12" type="primary">crcB</name>
    <name evidence="11" type="synonym">fluC</name>
    <name evidence="12" type="ORF">EPD60_14110</name>
</gene>
<dbReference type="NCBIfam" id="TIGR00494">
    <property type="entry name" value="crcB"/>
    <property type="match status" value="1"/>
</dbReference>
<keyword evidence="11" id="KW-0479">Metal-binding</keyword>
<keyword evidence="2 11" id="KW-1003">Cell membrane</keyword>
<proteinExistence type="inferred from homology"/>
<reference evidence="12 13" key="1">
    <citation type="submission" date="2019-03" db="EMBL/GenBank/DDBJ databases">
        <authorList>
            <person name="Kim M.K.M."/>
        </authorList>
    </citation>
    <scope>NUCLEOTIDE SEQUENCE [LARGE SCALE GENOMIC DNA]</scope>
    <source>
        <strain evidence="12 13">17J68-12</strain>
    </source>
</reference>
<name>A0A4R1B6P8_9BACT</name>
<evidence type="ECO:0000256" key="7">
    <source>
        <dbReference type="ARBA" id="ARBA00023136"/>
    </source>
</evidence>
<evidence type="ECO:0000256" key="2">
    <source>
        <dbReference type="ARBA" id="ARBA00022475"/>
    </source>
</evidence>
<feature type="binding site" evidence="11">
    <location>
        <position position="71"/>
    </location>
    <ligand>
        <name>Na(+)</name>
        <dbReference type="ChEBI" id="CHEBI:29101"/>
        <note>structural</note>
    </ligand>
</feature>
<dbReference type="HAMAP" id="MF_00454">
    <property type="entry name" value="FluC"/>
    <property type="match status" value="1"/>
</dbReference>